<organism evidence="3 5">
    <name type="scientific">Burkholderia glumae</name>
    <name type="common">Pseudomonas glumae</name>
    <dbReference type="NCBI Taxonomy" id="337"/>
    <lineage>
        <taxon>Bacteria</taxon>
        <taxon>Pseudomonadati</taxon>
        <taxon>Pseudomonadota</taxon>
        <taxon>Betaproteobacteria</taxon>
        <taxon>Burkholderiales</taxon>
        <taxon>Burkholderiaceae</taxon>
        <taxon>Burkholderia</taxon>
    </lineage>
</organism>
<proteinExistence type="predicted"/>
<accession>A0AAP9Y394</accession>
<evidence type="ECO:0000313" key="3">
    <source>
        <dbReference type="EMBL" id="QPQ92969.1"/>
    </source>
</evidence>
<dbReference type="RefSeq" id="WP_043307866.1">
    <property type="nucleotide sequence ID" value="NZ_CP021074.1"/>
</dbReference>
<evidence type="ECO:0000256" key="1">
    <source>
        <dbReference type="SAM" id="MobiDB-lite"/>
    </source>
</evidence>
<sequence length="417" mass="45333">MRRLTDAHPRRPRAAPAMAAVLLAAALATAAVAAKAAPAAIARARAEPGYGFAVLSGVLAGPADEPAAQRLLAAIARDRGVAFVVYDGNLKGPHEVCSDAVYDARVALLKSSRVPVFYVPGQADWAACATREAGGYDAVERLDYLRQTFLSDSESFGVTPQPLTRESEVARFRPFRENIRWTQGDTVFVAINAPSPNNRYLTAGGRNGEFEDRAIANAFWIDHSAEFAKRRNARALVILVEGDPQFERYERERFAWLRFGHTRRDGFLEFKRALVKATSTFHGTILVIHASDEALRGGFRIDQPLHDEKGDRINNLTRIAIAPRDPFAQWIRITVNPARRPMFGVSVQAVPSNLPVPPALPLIPRDDTPLPQMPEIPAVPEIPDSAGASAVPGSVPASMPALPEGEDRPPSLPAAPR</sequence>
<reference evidence="4" key="2">
    <citation type="submission" date="2022-06" db="EMBL/GenBank/DDBJ databases">
        <title>Draft genome sequence of Burkholderia glumae strain GR20004 isolated from rice panicle showing bacterial panicle blight.</title>
        <authorList>
            <person name="Choi S.Y."/>
            <person name="Lee Y.H."/>
        </authorList>
    </citation>
    <scope>NUCLEOTIDE SEQUENCE</scope>
    <source>
        <strain evidence="4">GR20004</strain>
    </source>
</reference>
<evidence type="ECO:0008006" key="7">
    <source>
        <dbReference type="Google" id="ProtNLM"/>
    </source>
</evidence>
<dbReference type="AlphaFoldDB" id="A0AAP9Y394"/>
<keyword evidence="6" id="KW-1185">Reference proteome</keyword>
<keyword evidence="2" id="KW-0732">Signal</keyword>
<dbReference type="GeneID" id="45698570"/>
<feature type="region of interest" description="Disordered" evidence="1">
    <location>
        <begin position="372"/>
        <end position="417"/>
    </location>
</feature>
<dbReference type="EMBL" id="CP065601">
    <property type="protein sequence ID" value="QPQ92969.1"/>
    <property type="molecule type" value="Genomic_DNA"/>
</dbReference>
<name>A0AAP9Y394_BURGL</name>
<protein>
    <recommendedName>
        <fullName evidence="7">Transmembrane protein</fullName>
    </recommendedName>
</protein>
<evidence type="ECO:0000256" key="2">
    <source>
        <dbReference type="SAM" id="SignalP"/>
    </source>
</evidence>
<evidence type="ECO:0000313" key="5">
    <source>
        <dbReference type="Proteomes" id="UP000594892"/>
    </source>
</evidence>
<dbReference type="Proteomes" id="UP001056386">
    <property type="component" value="Chromosome 1"/>
</dbReference>
<gene>
    <name evidence="3" type="ORF">I6H06_28520</name>
    <name evidence="4" type="ORF">NFI99_25785</name>
</gene>
<dbReference type="EMBL" id="CP099587">
    <property type="protein sequence ID" value="USS45009.1"/>
    <property type="molecule type" value="Genomic_DNA"/>
</dbReference>
<feature type="chain" id="PRO_5042933821" description="Transmembrane protein" evidence="2">
    <location>
        <begin position="31"/>
        <end position="417"/>
    </location>
</feature>
<evidence type="ECO:0000313" key="6">
    <source>
        <dbReference type="Proteomes" id="UP001056386"/>
    </source>
</evidence>
<dbReference type="Proteomes" id="UP000594892">
    <property type="component" value="Chromosome 2"/>
</dbReference>
<feature type="signal peptide" evidence="2">
    <location>
        <begin position="1"/>
        <end position="30"/>
    </location>
</feature>
<evidence type="ECO:0000313" key="4">
    <source>
        <dbReference type="EMBL" id="USS45009.1"/>
    </source>
</evidence>
<reference evidence="3 5" key="1">
    <citation type="submission" date="2020-12" db="EMBL/GenBank/DDBJ databases">
        <title>FDA dAtabase for Regulatory Grade micrObial Sequences (FDA-ARGOS): Supporting development and validation of Infectious Disease Dx tests.</title>
        <authorList>
            <person name="Minogue T."/>
            <person name="Wolcott M."/>
            <person name="Wasieloski L."/>
            <person name="Aguilar W."/>
            <person name="Moore D."/>
            <person name="Jaissle J."/>
            <person name="Tallon L."/>
            <person name="Sadzewicz L."/>
            <person name="Zhao X."/>
            <person name="Boylan J."/>
            <person name="Ott S."/>
            <person name="Bowen H."/>
            <person name="Vavikolanu K."/>
            <person name="Mehta A."/>
            <person name="Aluvathingal J."/>
            <person name="Nadendla S."/>
            <person name="Yan Y."/>
            <person name="Sichtig H."/>
        </authorList>
    </citation>
    <scope>NUCLEOTIDE SEQUENCE [LARGE SCALE GENOMIC DNA]</scope>
    <source>
        <strain evidence="3 5">FDAARGOS_949</strain>
    </source>
</reference>